<dbReference type="OrthoDB" id="6578822at2759"/>
<proteinExistence type="predicted"/>
<dbReference type="GO" id="GO:0015293">
    <property type="term" value="F:symporter activity"/>
    <property type="evidence" value="ECO:0007669"/>
    <property type="project" value="UniProtKB-KW"/>
</dbReference>
<name>A0A8B8G2H0_9HEMI</name>
<dbReference type="Gene3D" id="1.20.1250.20">
    <property type="entry name" value="MFS general substrate transporter like domains"/>
    <property type="match status" value="1"/>
</dbReference>
<keyword evidence="9" id="KW-1185">Reference proteome</keyword>
<feature type="transmembrane region" description="Helical" evidence="7">
    <location>
        <begin position="351"/>
        <end position="372"/>
    </location>
</feature>
<feature type="transmembrane region" description="Helical" evidence="7">
    <location>
        <begin position="269"/>
        <end position="293"/>
    </location>
</feature>
<dbReference type="GO" id="GO:0006820">
    <property type="term" value="P:monoatomic anion transport"/>
    <property type="evidence" value="ECO:0007669"/>
    <property type="project" value="TreeGrafter"/>
</dbReference>
<feature type="transmembrane region" description="Helical" evidence="7">
    <location>
        <begin position="379"/>
        <end position="404"/>
    </location>
</feature>
<dbReference type="AlphaFoldDB" id="A0A8B8G2H0"/>
<evidence type="ECO:0000256" key="7">
    <source>
        <dbReference type="SAM" id="Phobius"/>
    </source>
</evidence>
<dbReference type="PANTHER" id="PTHR11662:SF455">
    <property type="entry name" value="GH23975P"/>
    <property type="match status" value="1"/>
</dbReference>
<feature type="transmembrane region" description="Helical" evidence="7">
    <location>
        <begin position="447"/>
        <end position="466"/>
    </location>
</feature>
<keyword evidence="5 7" id="KW-1133">Transmembrane helix</keyword>
<dbReference type="FunFam" id="1.20.1250.20:FF:000423">
    <property type="entry name" value="Putative inorganic phosphate cotransporter-like Protein"/>
    <property type="match status" value="1"/>
</dbReference>
<dbReference type="GO" id="GO:0016020">
    <property type="term" value="C:membrane"/>
    <property type="evidence" value="ECO:0007669"/>
    <property type="project" value="UniProtKB-SubCell"/>
</dbReference>
<gene>
    <name evidence="10" type="primary">LOC112687996</name>
</gene>
<feature type="transmembrane region" description="Helical" evidence="7">
    <location>
        <begin position="120"/>
        <end position="139"/>
    </location>
</feature>
<feature type="transmembrane region" description="Helical" evidence="7">
    <location>
        <begin position="94"/>
        <end position="114"/>
    </location>
</feature>
<dbReference type="InterPro" id="IPR020846">
    <property type="entry name" value="MFS_dom"/>
</dbReference>
<organism evidence="9 10">
    <name type="scientific">Sipha flava</name>
    <name type="common">yellow sugarcane aphid</name>
    <dbReference type="NCBI Taxonomy" id="143950"/>
    <lineage>
        <taxon>Eukaryota</taxon>
        <taxon>Metazoa</taxon>
        <taxon>Ecdysozoa</taxon>
        <taxon>Arthropoda</taxon>
        <taxon>Hexapoda</taxon>
        <taxon>Insecta</taxon>
        <taxon>Pterygota</taxon>
        <taxon>Neoptera</taxon>
        <taxon>Paraneoptera</taxon>
        <taxon>Hemiptera</taxon>
        <taxon>Sternorrhyncha</taxon>
        <taxon>Aphidomorpha</taxon>
        <taxon>Aphidoidea</taxon>
        <taxon>Aphididae</taxon>
        <taxon>Sipha</taxon>
    </lineage>
</organism>
<dbReference type="InterPro" id="IPR036259">
    <property type="entry name" value="MFS_trans_sf"/>
</dbReference>
<evidence type="ECO:0000256" key="1">
    <source>
        <dbReference type="ARBA" id="ARBA00004141"/>
    </source>
</evidence>
<evidence type="ECO:0000259" key="8">
    <source>
        <dbReference type="PROSITE" id="PS50850"/>
    </source>
</evidence>
<evidence type="ECO:0000256" key="5">
    <source>
        <dbReference type="ARBA" id="ARBA00022989"/>
    </source>
</evidence>
<dbReference type="FunFam" id="1.20.1250.20:FF:000003">
    <property type="entry name" value="Solute carrier family 17 member 3"/>
    <property type="match status" value="1"/>
</dbReference>
<dbReference type="Pfam" id="PF07690">
    <property type="entry name" value="MFS_1"/>
    <property type="match status" value="1"/>
</dbReference>
<evidence type="ECO:0000256" key="6">
    <source>
        <dbReference type="ARBA" id="ARBA00023136"/>
    </source>
</evidence>
<reference evidence="10" key="1">
    <citation type="submission" date="2025-08" db="UniProtKB">
        <authorList>
            <consortium name="RefSeq"/>
        </authorList>
    </citation>
    <scope>IDENTIFICATION</scope>
    <source>
        <tissue evidence="10">Whole body</tissue>
    </source>
</reference>
<evidence type="ECO:0000256" key="2">
    <source>
        <dbReference type="ARBA" id="ARBA00022448"/>
    </source>
</evidence>
<keyword evidence="6 7" id="KW-0472">Membrane</keyword>
<evidence type="ECO:0000256" key="4">
    <source>
        <dbReference type="ARBA" id="ARBA00022847"/>
    </source>
</evidence>
<dbReference type="PANTHER" id="PTHR11662">
    <property type="entry name" value="SOLUTE CARRIER FAMILY 17"/>
    <property type="match status" value="1"/>
</dbReference>
<dbReference type="SUPFAM" id="SSF103473">
    <property type="entry name" value="MFS general substrate transporter"/>
    <property type="match status" value="1"/>
</dbReference>
<keyword evidence="3 7" id="KW-0812">Transmembrane</keyword>
<evidence type="ECO:0000313" key="10">
    <source>
        <dbReference type="RefSeq" id="XP_025416791.1"/>
    </source>
</evidence>
<feature type="domain" description="Major facilitator superfamily (MFS) profile" evidence="8">
    <location>
        <begin position="25"/>
        <end position="471"/>
    </location>
</feature>
<feature type="transmembrane region" description="Helical" evidence="7">
    <location>
        <begin position="410"/>
        <end position="435"/>
    </location>
</feature>
<keyword evidence="2" id="KW-0813">Transport</keyword>
<dbReference type="RefSeq" id="XP_025416791.1">
    <property type="nucleotide sequence ID" value="XM_025561006.1"/>
</dbReference>
<keyword evidence="4" id="KW-0769">Symport</keyword>
<dbReference type="Proteomes" id="UP000694846">
    <property type="component" value="Unplaced"/>
</dbReference>
<evidence type="ECO:0000313" key="9">
    <source>
        <dbReference type="Proteomes" id="UP000694846"/>
    </source>
</evidence>
<comment type="subcellular location">
    <subcellularLocation>
        <location evidence="1">Membrane</location>
        <topology evidence="1">Multi-pass membrane protein</topology>
    </subcellularLocation>
</comment>
<feature type="transmembrane region" description="Helical" evidence="7">
    <location>
        <begin position="178"/>
        <end position="199"/>
    </location>
</feature>
<protein>
    <submittedName>
        <fullName evidence="10">Sialin-like</fullName>
    </submittedName>
</protein>
<dbReference type="PROSITE" id="PS50850">
    <property type="entry name" value="MFS"/>
    <property type="match status" value="1"/>
</dbReference>
<feature type="transmembrane region" description="Helical" evidence="7">
    <location>
        <begin position="314"/>
        <end position="331"/>
    </location>
</feature>
<accession>A0A8B8G2H0</accession>
<sequence length="512" mass="57449">MVPASRHIFLVCTEPAARPKLWGSSRLSVSFSVFLAAVQTAMLRDNLGMALVCMSRPTGNLTCDVNDATVPTSLWFPYKHNCEFDWDSKTRGRILGAFLYGYILTTMVGGYVANNYGAKVPFIGGGIGNIVFHLMCPMAAMVHTELFFACRFLQGMFTGLTMGPYFQLFSSWATEEEASTLLSFGFSGFSFGTILSYPLSGQLCTLNINGFGGWPLIFYVPALISILFVIYWYNYLYNEPESHPNISYPEYLYLLENVDISDEPSAVPWMSIFTSMPLIAYVIYFSTFLWNLFTVMNNIPLFLQTMLDIKSKECGYLFSIPFTISFITRIFNGKTYPMVKNYSGLSNTTCRKLYCIFGSLMVIMSFLTIIYVQDVTKWHVIAVITANLALGDFAYTGGFFPTLLDIAPNYAGLLSGITTFIAFSAACPATFINSIIIQENTKEEWNLVLWIIVSMSTFALVFYLIFGSASLQQWSVREQETPEGGISHSTSLLTQSYRQSRNLSLLHTSNIY</sequence>
<dbReference type="InterPro" id="IPR050382">
    <property type="entry name" value="MFS_Na/Anion_cotransporter"/>
</dbReference>
<evidence type="ECO:0000256" key="3">
    <source>
        <dbReference type="ARBA" id="ARBA00022692"/>
    </source>
</evidence>
<dbReference type="InterPro" id="IPR011701">
    <property type="entry name" value="MFS"/>
</dbReference>
<feature type="transmembrane region" description="Helical" evidence="7">
    <location>
        <begin position="211"/>
        <end position="233"/>
    </location>
</feature>
<dbReference type="GeneID" id="112687996"/>